<dbReference type="HOGENOM" id="CLU_2340902_0_0_10"/>
<gene>
    <name evidence="1" type="ORF">BACDOR_04732</name>
</gene>
<evidence type="ECO:0000313" key="2">
    <source>
        <dbReference type="Proteomes" id="UP000004849"/>
    </source>
</evidence>
<proteinExistence type="predicted"/>
<dbReference type="Proteomes" id="UP000004849">
    <property type="component" value="Unassembled WGS sequence"/>
</dbReference>
<dbReference type="AlphaFoldDB" id="B6W581"/>
<name>B6W581_9BACT</name>
<reference evidence="1 2" key="2">
    <citation type="submission" date="2008-10" db="EMBL/GenBank/DDBJ databases">
        <authorList>
            <person name="Fulton L."/>
            <person name="Clifton S."/>
            <person name="Fulton B."/>
            <person name="Xu J."/>
            <person name="Minx P."/>
            <person name="Pepin K.H."/>
            <person name="Johnson M."/>
            <person name="Thiruvilangam P."/>
            <person name="Bhonagiri V."/>
            <person name="Nash W.E."/>
            <person name="Mardis E.R."/>
            <person name="Wilson R.K."/>
        </authorList>
    </citation>
    <scope>NUCLEOTIDE SEQUENCE [LARGE SCALE GENOMIC DNA]</scope>
    <source>
        <strain evidence="1 2">DSM 17855</strain>
    </source>
</reference>
<reference evidence="1 2" key="1">
    <citation type="submission" date="2008-10" db="EMBL/GenBank/DDBJ databases">
        <title>Draft genome sequence of Bacteroides dorei (DSM 17855).</title>
        <authorList>
            <person name="Sudarsanam P."/>
            <person name="Ley R."/>
            <person name="Guruge J."/>
            <person name="Turnbaugh P.J."/>
            <person name="Mahowald M."/>
            <person name="Liep D."/>
            <person name="Gordon J."/>
        </authorList>
    </citation>
    <scope>NUCLEOTIDE SEQUENCE [LARGE SCALE GENOMIC DNA]</scope>
    <source>
        <strain evidence="1 2">DSM 17855</strain>
    </source>
</reference>
<organism evidence="1 2">
    <name type="scientific">Phocaeicola dorei DSM 17855</name>
    <dbReference type="NCBI Taxonomy" id="483217"/>
    <lineage>
        <taxon>Bacteria</taxon>
        <taxon>Pseudomonadati</taxon>
        <taxon>Bacteroidota</taxon>
        <taxon>Bacteroidia</taxon>
        <taxon>Bacteroidales</taxon>
        <taxon>Bacteroidaceae</taxon>
        <taxon>Phocaeicola</taxon>
    </lineage>
</organism>
<protein>
    <submittedName>
        <fullName evidence="1">Uncharacterized protein</fullName>
    </submittedName>
</protein>
<dbReference type="EMBL" id="ABWZ01000088">
    <property type="protein sequence ID" value="EEB22819.1"/>
    <property type="molecule type" value="Genomic_DNA"/>
</dbReference>
<evidence type="ECO:0000313" key="1">
    <source>
        <dbReference type="EMBL" id="EEB22819.1"/>
    </source>
</evidence>
<accession>B6W581</accession>
<sequence length="97" mass="10874">MKHCPVRGIACLPQVVHDVNAASSLYVQCHICCTTILHDGIHCIRAMHLIWQCPSATGITLVQYGMQCIHANRQTMRHCHIPTDALPCDETKKSRQI</sequence>